<evidence type="ECO:0000313" key="2">
    <source>
        <dbReference type="Proteomes" id="UP001303046"/>
    </source>
</evidence>
<evidence type="ECO:0000313" key="1">
    <source>
        <dbReference type="EMBL" id="KAK6748533.1"/>
    </source>
</evidence>
<organism evidence="1 2">
    <name type="scientific">Necator americanus</name>
    <name type="common">Human hookworm</name>
    <dbReference type="NCBI Taxonomy" id="51031"/>
    <lineage>
        <taxon>Eukaryota</taxon>
        <taxon>Metazoa</taxon>
        <taxon>Ecdysozoa</taxon>
        <taxon>Nematoda</taxon>
        <taxon>Chromadorea</taxon>
        <taxon>Rhabditida</taxon>
        <taxon>Rhabditina</taxon>
        <taxon>Rhabditomorpha</taxon>
        <taxon>Strongyloidea</taxon>
        <taxon>Ancylostomatidae</taxon>
        <taxon>Bunostominae</taxon>
        <taxon>Necator</taxon>
    </lineage>
</organism>
<dbReference type="EMBL" id="JAVFWL010000004">
    <property type="protein sequence ID" value="KAK6748533.1"/>
    <property type="molecule type" value="Genomic_DNA"/>
</dbReference>
<gene>
    <name evidence="1" type="primary">Necator_chrIV.g14557</name>
    <name evidence="1" type="ORF">RB195_001263</name>
</gene>
<reference evidence="1 2" key="1">
    <citation type="submission" date="2023-08" db="EMBL/GenBank/DDBJ databases">
        <title>A Necator americanus chromosomal reference genome.</title>
        <authorList>
            <person name="Ilik V."/>
            <person name="Petrzelkova K.J."/>
            <person name="Pardy F."/>
            <person name="Fuh T."/>
            <person name="Niatou-Singa F.S."/>
            <person name="Gouil Q."/>
            <person name="Baker L."/>
            <person name="Ritchie M.E."/>
            <person name="Jex A.R."/>
            <person name="Gazzola D."/>
            <person name="Li H."/>
            <person name="Toshio Fujiwara R."/>
            <person name="Zhan B."/>
            <person name="Aroian R.V."/>
            <person name="Pafco B."/>
            <person name="Schwarz E.M."/>
        </authorList>
    </citation>
    <scope>NUCLEOTIDE SEQUENCE [LARGE SCALE GENOMIC DNA]</scope>
    <source>
        <strain evidence="1 2">Aroian</strain>
        <tissue evidence="1">Whole animal</tissue>
    </source>
</reference>
<dbReference type="Proteomes" id="UP001303046">
    <property type="component" value="Unassembled WGS sequence"/>
</dbReference>
<comment type="caution">
    <text evidence="1">The sequence shown here is derived from an EMBL/GenBank/DDBJ whole genome shotgun (WGS) entry which is preliminary data.</text>
</comment>
<accession>A0ABR1DEA8</accession>
<sequence>MLHLRSTEYPIVLATEMSMMHDLTPKLGRKRRAAWGAHKSIEDVVEKIRNTQLRAHFFNITVLPALTYASETWALSKQEENAVSVTECAVERVMTGVSRCTQLRDDSKFSPTSLCRRDRRLEAPRFLRNSK</sequence>
<name>A0ABR1DEA8_NECAM</name>
<keyword evidence="2" id="KW-1185">Reference proteome</keyword>
<proteinExistence type="predicted"/>
<evidence type="ECO:0008006" key="3">
    <source>
        <dbReference type="Google" id="ProtNLM"/>
    </source>
</evidence>
<protein>
    <recommendedName>
        <fullName evidence="3">Reverse transcriptase domain-containing protein</fullName>
    </recommendedName>
</protein>